<dbReference type="AlphaFoldDB" id="A0A382AWX1"/>
<reference evidence="1" key="1">
    <citation type="submission" date="2018-05" db="EMBL/GenBank/DDBJ databases">
        <authorList>
            <person name="Lanie J.A."/>
            <person name="Ng W.-L."/>
            <person name="Kazmierczak K.M."/>
            <person name="Andrzejewski T.M."/>
            <person name="Davidsen T.M."/>
            <person name="Wayne K.J."/>
            <person name="Tettelin H."/>
            <person name="Glass J.I."/>
            <person name="Rusch D."/>
            <person name="Podicherti R."/>
            <person name="Tsui H.-C.T."/>
            <person name="Winkler M.E."/>
        </authorList>
    </citation>
    <scope>NUCLEOTIDE SEQUENCE</scope>
</reference>
<accession>A0A382AWX1</accession>
<sequence length="65" mass="7270">MSKDWQIGSGYVKEPKIVKDPWSGKDGYAQAAKIEATDPTESQTVTVKGTRALRKDKKPVKATWY</sequence>
<protein>
    <submittedName>
        <fullName evidence="1">Uncharacterized protein</fullName>
    </submittedName>
</protein>
<evidence type="ECO:0000313" key="1">
    <source>
        <dbReference type="EMBL" id="SVB06070.1"/>
    </source>
</evidence>
<dbReference type="EMBL" id="UINC01027208">
    <property type="protein sequence ID" value="SVB06070.1"/>
    <property type="molecule type" value="Genomic_DNA"/>
</dbReference>
<organism evidence="1">
    <name type="scientific">marine metagenome</name>
    <dbReference type="NCBI Taxonomy" id="408172"/>
    <lineage>
        <taxon>unclassified sequences</taxon>
        <taxon>metagenomes</taxon>
        <taxon>ecological metagenomes</taxon>
    </lineage>
</organism>
<proteinExistence type="predicted"/>
<gene>
    <name evidence="1" type="ORF">METZ01_LOCUS158924</name>
</gene>
<name>A0A382AWX1_9ZZZZ</name>